<keyword evidence="4" id="KW-1185">Reference proteome</keyword>
<comment type="caution">
    <text evidence="3">The sequence shown here is derived from an EMBL/GenBank/DDBJ whole genome shotgun (WGS) entry which is preliminary data.</text>
</comment>
<feature type="compositionally biased region" description="Basic and acidic residues" evidence="2">
    <location>
        <begin position="204"/>
        <end position="216"/>
    </location>
</feature>
<name>A0AA36GWM2_CYLNA</name>
<feature type="compositionally biased region" description="Polar residues" evidence="2">
    <location>
        <begin position="241"/>
        <end position="255"/>
    </location>
</feature>
<protein>
    <submittedName>
        <fullName evidence="3">Uncharacterized protein</fullName>
    </submittedName>
</protein>
<evidence type="ECO:0000256" key="1">
    <source>
        <dbReference type="SAM" id="Coils"/>
    </source>
</evidence>
<dbReference type="AlphaFoldDB" id="A0AA36GWM2"/>
<keyword evidence="1" id="KW-0175">Coiled coil</keyword>
<reference evidence="3" key="1">
    <citation type="submission" date="2023-07" db="EMBL/GenBank/DDBJ databases">
        <authorList>
            <consortium name="CYATHOMIX"/>
        </authorList>
    </citation>
    <scope>NUCLEOTIDE SEQUENCE</scope>
    <source>
        <strain evidence="3">N/A</strain>
    </source>
</reference>
<feature type="coiled-coil region" evidence="1">
    <location>
        <begin position="300"/>
        <end position="426"/>
    </location>
</feature>
<feature type="compositionally biased region" description="Low complexity" evidence="2">
    <location>
        <begin position="105"/>
        <end position="119"/>
    </location>
</feature>
<dbReference type="Proteomes" id="UP001176961">
    <property type="component" value="Unassembled WGS sequence"/>
</dbReference>
<feature type="compositionally biased region" description="Basic and acidic residues" evidence="2">
    <location>
        <begin position="47"/>
        <end position="76"/>
    </location>
</feature>
<proteinExistence type="predicted"/>
<dbReference type="EMBL" id="CATQJL010000223">
    <property type="protein sequence ID" value="CAJ0599520.1"/>
    <property type="molecule type" value="Genomic_DNA"/>
</dbReference>
<organism evidence="3 4">
    <name type="scientific">Cylicocyclus nassatus</name>
    <name type="common">Nematode worm</name>
    <dbReference type="NCBI Taxonomy" id="53992"/>
    <lineage>
        <taxon>Eukaryota</taxon>
        <taxon>Metazoa</taxon>
        <taxon>Ecdysozoa</taxon>
        <taxon>Nematoda</taxon>
        <taxon>Chromadorea</taxon>
        <taxon>Rhabditida</taxon>
        <taxon>Rhabditina</taxon>
        <taxon>Rhabditomorpha</taxon>
        <taxon>Strongyloidea</taxon>
        <taxon>Strongylidae</taxon>
        <taxon>Cylicocyclus</taxon>
    </lineage>
</organism>
<accession>A0AA36GWM2</accession>
<evidence type="ECO:0000313" key="4">
    <source>
        <dbReference type="Proteomes" id="UP001176961"/>
    </source>
</evidence>
<gene>
    <name evidence="3" type="ORF">CYNAS_LOCUS11503</name>
</gene>
<feature type="region of interest" description="Disordered" evidence="2">
    <location>
        <begin position="28"/>
        <end position="172"/>
    </location>
</feature>
<sequence length="747" mass="85334">MSEEHRRPPPGRSFPFLRKGQGLKAKINYPVLSRGRPSAATNELDILDDRASSEDRQDYYSEHHRNTHWDDIDPRTDLAMQSPSARRTVDSGFDQVGHLQNERLSTSSPDDSSSPHSSSINSRNVNLRKEDVRRVQQLVRGQDYSFPDQVIEPSPMLASTPHPDQIPESPQGLPLALETSILGDTTNMLQRTDDSPQGTEENYNDDRSAEIRRSDAAVRQPAKSLRGKQIPHIGRHPDVIESSNVQPQQTEQTPYVPSGISRGLRSNGSRYKDVERKLIGQLRDVIAHLDLADIKQQIRAKELEDAYLRFQQDVRDFEAEKEAEKERVQRIRRQLERERKIASKDGAEKEKAIAEQVEDLTKTIAQKDRQLSTLRVRLRKAEEQVEAKYKELKESNQKTVRLEKTCKILQRQMAQLRGNYAKQSQELAAEIQASRTRNVRRTGSIGLLPSLRKDARKERSATEDVEIDAGPQRALPDRSKCVSWADKPIEDFAQRTRATTRKGTYEMELVEEGTALFGPCRLFKNGLGDWTKVTTTECGCDLHEYSNTDVRWISCDRSIEIYYYGIAGVTIISLANGRNIRYFNDGQIEIYRLSGEISRFDAATSQRCETMLDENGLRFVEIFDCTGYCILMEGDSRSLLRFGERSSYRGNPPDRHVYNHSNVEPEWIEPDFSARRCPDGSLKIKFANIMVCCLGLEDVGYVKHTTRLEDGVERKKMCVEWGHVARAKQRQIESQKCQQLTAFNATM</sequence>
<evidence type="ECO:0000256" key="2">
    <source>
        <dbReference type="SAM" id="MobiDB-lite"/>
    </source>
</evidence>
<feature type="compositionally biased region" description="Polar residues" evidence="2">
    <location>
        <begin position="188"/>
        <end position="201"/>
    </location>
</feature>
<feature type="region of interest" description="Disordered" evidence="2">
    <location>
        <begin position="188"/>
        <end position="267"/>
    </location>
</feature>
<evidence type="ECO:0000313" key="3">
    <source>
        <dbReference type="EMBL" id="CAJ0599520.1"/>
    </source>
</evidence>